<proteinExistence type="inferred from homology"/>
<feature type="region of interest" description="Disordered" evidence="6">
    <location>
        <begin position="878"/>
        <end position="919"/>
    </location>
</feature>
<dbReference type="PANTHER" id="PTHR14234:SF20">
    <property type="entry name" value="PERIPHERAL-TYPE BENZODIAZEPINE RECEPTOR-ASSOCIATED PROTEIN 1"/>
    <property type="match status" value="1"/>
</dbReference>
<sequence>LHFHVQGVQWCSEFGWGLPWVWDSSAVWGALQQTGIPSWVCPLVPFVAWLGLVRRDPAWDRQFKPVHCISALRKDQRLHAKLENLEQVLKAQFAAKKEHEGVVQMLEAKVLELEEKCRNQSKQFSLLSHELGRFRLQAEHFDHSSGPSLSNLELYQLTNGVKDPEAMPSIANSPLGTRLWRADQMPLIHHRELPTISSKSGSMAEVPKLHGLAPKAAYLQPSPQKAFPPQGLEEPKAYPQPLLEPSSGTPFQVFIARYRQEFEPPLHLMTIQSVVHFQAHYNPYDGPNDRPDLELPLTAGEYVYIYGDMDKDGFYKGELGGGRRGLVPSTFVEPVVQNNAPNVGPPGAIQKFGSYSQKPQDMESPDNIGLSDHSSDILDVAFEPDIEEANADIVPYPRRLTVIKQLARSVIIGWEPPLVPAGWGDVFSYNVFVDSELRLSVPFGSQTKAVLERLDVQLKTYRISVESVTTKGTSDRLRCSFLVGRDVCVAPTQLRVDHITATSASLTWLPSNSNYLHMVSLNDVEWQLVKAGSYSLRLTNLQPYQCYRVKVEGRAPQTPWELPPHRREHRSTTITFTTLIAVGLGFKSCMGYLVMDWHPILGPPEAPLDVRVEAGPSPGIALISWLPVFTDAAGASNGAQVTGYTIYADKRKVLEVSSPTASSALMGPSQIHTLVAAGELTVRTMSPHGESTDSVPAQILPDLLTAITVGGTQTQTLGKQANKVPTLLRNPPLGAPANSFDASHVMPTDSSRILEEEEEPYSDNPGEENSKTGSRPDPCETDSDEEVLERLMKLPWQFQSRNQLSSIAEVTEEEDDIQEQDESRKGVCSPQIQQLVSRLEEISVCVQHQAGMMCQSGCPDPVGGGSKTTISKQQISEDLPVNPGSQIHAHGDQSDEKLGGDHNQHRHGSVFPPKNKPQRRVHYSNIVESISYQEEDSDYSVETPVKEVRRLPEKVRRSYLLETSDTCGNPLRKEIPQKTLMASSRPPPGQYLGSKTVLRTKAHGGCGMEISLEYGTEDDDESLLGDTADVVVEQMCSEWWLDVEKLLQASRAPDCACPAMSPQKREGGYLRDKELLQGEVYLYPDGLRLASPEPEEDLEGLNTKTRIFVALFPYNPAVMSPNPDSTEEELAFMEGQIIEVYGDKDVDGFYYGESNGQFGYVPCNLVSEIQVEDEETRHQLLLQGFLPTETPLEKIDTCEPATVPQALAPHKMVAMFDYDPRESSPNVDTEAELTFSAGDIIYVYGDMDEDGFFYASQLDRETRCGVHTPNMTLLFCVQQ</sequence>
<dbReference type="FunFam" id="2.30.30.40:FF:000016">
    <property type="entry name" value="RIMS-binding protein 2 isoform X2"/>
    <property type="match status" value="1"/>
</dbReference>
<dbReference type="SUPFAM" id="SSF49265">
    <property type="entry name" value="Fibronectin type III"/>
    <property type="match status" value="2"/>
</dbReference>
<keyword evidence="5" id="KW-0175">Coiled coil</keyword>
<feature type="non-terminal residue" evidence="9">
    <location>
        <position position="1"/>
    </location>
</feature>
<keyword evidence="9" id="KW-0675">Receptor</keyword>
<reference evidence="9 10" key="1">
    <citation type="submission" date="2015-08" db="EMBL/GenBank/DDBJ databases">
        <title>The genome of the Asian arowana (Scleropages formosus).</title>
        <authorList>
            <person name="Tan M.H."/>
            <person name="Gan H.M."/>
            <person name="Croft L.J."/>
            <person name="Austin C.M."/>
        </authorList>
    </citation>
    <scope>NUCLEOTIDE SEQUENCE [LARGE SCALE GENOMIC DNA]</scope>
    <source>
        <strain evidence="9">Aro1</strain>
    </source>
</reference>
<dbReference type="SMART" id="SM00326">
    <property type="entry name" value="SH3"/>
    <property type="match status" value="3"/>
</dbReference>
<dbReference type="CDD" id="cd00063">
    <property type="entry name" value="FN3"/>
    <property type="match status" value="2"/>
</dbReference>
<evidence type="ECO:0000256" key="3">
    <source>
        <dbReference type="ARBA" id="ARBA00022737"/>
    </source>
</evidence>
<dbReference type="InterPro" id="IPR001452">
    <property type="entry name" value="SH3_domain"/>
</dbReference>
<feature type="domain" description="SH3" evidence="7">
    <location>
        <begin position="272"/>
        <end position="337"/>
    </location>
</feature>
<dbReference type="Pfam" id="PF25523">
    <property type="entry name" value="Ig_RIMBP2"/>
    <property type="match status" value="1"/>
</dbReference>
<dbReference type="PANTHER" id="PTHR14234">
    <property type="entry name" value="RIM BINDING PROTEIN-RELATED"/>
    <property type="match status" value="1"/>
</dbReference>
<dbReference type="InterPro" id="IPR057884">
    <property type="entry name" value="FN3_RIM-BP1/2/3"/>
</dbReference>
<comment type="caution">
    <text evidence="9">The sequence shown here is derived from an EMBL/GenBank/DDBJ whole genome shotgun (WGS) entry which is preliminary data.</text>
</comment>
<protein>
    <submittedName>
        <fullName evidence="9">Peripheral-type benzodiazepine receptor-associated protein 1-like</fullName>
    </submittedName>
</protein>
<evidence type="ECO:0000256" key="4">
    <source>
        <dbReference type="PROSITE-ProRule" id="PRU00192"/>
    </source>
</evidence>
<evidence type="ECO:0000256" key="1">
    <source>
        <dbReference type="ARBA" id="ARBA00010749"/>
    </source>
</evidence>
<organism evidence="9 10">
    <name type="scientific">Scleropages formosus</name>
    <name type="common">Asian bonytongue</name>
    <name type="synonym">Osteoglossum formosum</name>
    <dbReference type="NCBI Taxonomy" id="113540"/>
    <lineage>
        <taxon>Eukaryota</taxon>
        <taxon>Metazoa</taxon>
        <taxon>Chordata</taxon>
        <taxon>Craniata</taxon>
        <taxon>Vertebrata</taxon>
        <taxon>Euteleostomi</taxon>
        <taxon>Actinopterygii</taxon>
        <taxon>Neopterygii</taxon>
        <taxon>Teleostei</taxon>
        <taxon>Osteoglossocephala</taxon>
        <taxon>Osteoglossomorpha</taxon>
        <taxon>Osteoglossiformes</taxon>
        <taxon>Osteoglossidae</taxon>
        <taxon>Scleropages</taxon>
    </lineage>
</organism>
<evidence type="ECO:0000259" key="7">
    <source>
        <dbReference type="PROSITE" id="PS50002"/>
    </source>
</evidence>
<dbReference type="InterPro" id="IPR036116">
    <property type="entry name" value="FN3_sf"/>
</dbReference>
<accession>A0A0P7X0B5</accession>
<dbReference type="Gene3D" id="2.60.40.10">
    <property type="entry name" value="Immunoglobulins"/>
    <property type="match status" value="2"/>
</dbReference>
<keyword evidence="2 4" id="KW-0728">SH3 domain</keyword>
<feature type="region of interest" description="Disordered" evidence="6">
    <location>
        <begin position="717"/>
        <end position="784"/>
    </location>
</feature>
<feature type="coiled-coil region" evidence="5">
    <location>
        <begin position="96"/>
        <end position="123"/>
    </location>
</feature>
<dbReference type="InterPro" id="IPR003961">
    <property type="entry name" value="FN3_dom"/>
</dbReference>
<dbReference type="FunFam" id="2.60.40.10:FF:000072">
    <property type="entry name" value="RIMS-binding protein 2 isoform X1"/>
    <property type="match status" value="1"/>
</dbReference>
<dbReference type="PROSITE" id="PS50853">
    <property type="entry name" value="FN3"/>
    <property type="match status" value="1"/>
</dbReference>
<dbReference type="AlphaFoldDB" id="A0A0P7X0B5"/>
<evidence type="ECO:0000313" key="9">
    <source>
        <dbReference type="EMBL" id="KPP69968.1"/>
    </source>
</evidence>
<evidence type="ECO:0000259" key="8">
    <source>
        <dbReference type="PROSITE" id="PS50853"/>
    </source>
</evidence>
<gene>
    <name evidence="9" type="ORF">Z043_111238</name>
</gene>
<name>A0A0P7X0B5_SCLFO</name>
<dbReference type="InterPro" id="IPR013783">
    <property type="entry name" value="Ig-like_fold"/>
</dbReference>
<evidence type="ECO:0000256" key="5">
    <source>
        <dbReference type="SAM" id="Coils"/>
    </source>
</evidence>
<evidence type="ECO:0000256" key="2">
    <source>
        <dbReference type="ARBA" id="ARBA00022443"/>
    </source>
</evidence>
<dbReference type="FunFam" id="2.30.30.40:FF:000006">
    <property type="entry name" value="RIMS-binding protein 2 isoform X1"/>
    <property type="match status" value="1"/>
</dbReference>
<evidence type="ECO:0000313" key="10">
    <source>
        <dbReference type="Proteomes" id="UP000034805"/>
    </source>
</evidence>
<feature type="domain" description="SH3" evidence="7">
    <location>
        <begin position="1103"/>
        <end position="1171"/>
    </location>
</feature>
<feature type="domain" description="Fibronectin type-III" evidence="8">
    <location>
        <begin position="490"/>
        <end position="581"/>
    </location>
</feature>
<evidence type="ECO:0000256" key="6">
    <source>
        <dbReference type="SAM" id="MobiDB-lite"/>
    </source>
</evidence>
<dbReference type="Gene3D" id="2.30.30.40">
    <property type="entry name" value="SH3 Domains"/>
    <property type="match status" value="3"/>
</dbReference>
<comment type="similarity">
    <text evidence="1">Belongs to the RIMBP family.</text>
</comment>
<dbReference type="SUPFAM" id="SSF50044">
    <property type="entry name" value="SH3-domain"/>
    <property type="match status" value="3"/>
</dbReference>
<dbReference type="FunFam" id="2.30.30.40:FF:000023">
    <property type="entry name" value="RIMS-binding protein 2 isoform F"/>
    <property type="match status" value="1"/>
</dbReference>
<feature type="non-terminal residue" evidence="9">
    <location>
        <position position="1279"/>
    </location>
</feature>
<dbReference type="InterPro" id="IPR040325">
    <property type="entry name" value="RIMBP1/2/3"/>
</dbReference>
<feature type="compositionally biased region" description="Basic and acidic residues" evidence="6">
    <location>
        <begin position="889"/>
        <end position="903"/>
    </location>
</feature>
<dbReference type="Pfam" id="PF07653">
    <property type="entry name" value="SH3_2"/>
    <property type="match status" value="3"/>
</dbReference>
<dbReference type="SMART" id="SM00060">
    <property type="entry name" value="FN3"/>
    <property type="match status" value="3"/>
</dbReference>
<dbReference type="Proteomes" id="UP000034805">
    <property type="component" value="Unassembled WGS sequence"/>
</dbReference>
<dbReference type="PROSITE" id="PS50002">
    <property type="entry name" value="SH3"/>
    <property type="match status" value="2"/>
</dbReference>
<dbReference type="EMBL" id="JARO02003703">
    <property type="protein sequence ID" value="KPP69968.1"/>
    <property type="molecule type" value="Genomic_DNA"/>
</dbReference>
<keyword evidence="3" id="KW-0677">Repeat</keyword>
<dbReference type="InterPro" id="IPR036028">
    <property type="entry name" value="SH3-like_dom_sf"/>
</dbReference>
<feature type="region of interest" description="Disordered" evidence="6">
    <location>
        <begin position="220"/>
        <end position="240"/>
    </location>
</feature>